<feature type="region of interest" description="Disordered" evidence="4">
    <location>
        <begin position="212"/>
        <end position="233"/>
    </location>
</feature>
<feature type="repeat" description="ANK" evidence="3">
    <location>
        <begin position="1269"/>
        <end position="1301"/>
    </location>
</feature>
<gene>
    <name evidence="6" type="ORF">TWF481_006501</name>
</gene>
<keyword evidence="2 3" id="KW-0040">ANK repeat</keyword>
<evidence type="ECO:0000313" key="6">
    <source>
        <dbReference type="EMBL" id="KAK6504561.1"/>
    </source>
</evidence>
<comment type="caution">
    <text evidence="6">The sequence shown here is derived from an EMBL/GenBank/DDBJ whole genome shotgun (WGS) entry which is preliminary data.</text>
</comment>
<dbReference type="InterPro" id="IPR001870">
    <property type="entry name" value="B30.2/SPRY"/>
</dbReference>
<dbReference type="SMART" id="SM00248">
    <property type="entry name" value="ANK"/>
    <property type="match status" value="9"/>
</dbReference>
<evidence type="ECO:0000256" key="2">
    <source>
        <dbReference type="ARBA" id="ARBA00023043"/>
    </source>
</evidence>
<dbReference type="SUPFAM" id="SSF48403">
    <property type="entry name" value="Ankyrin repeat"/>
    <property type="match status" value="1"/>
</dbReference>
<feature type="compositionally biased region" description="Basic and acidic residues" evidence="4">
    <location>
        <begin position="653"/>
        <end position="716"/>
    </location>
</feature>
<feature type="region of interest" description="Disordered" evidence="4">
    <location>
        <begin position="653"/>
        <end position="749"/>
    </location>
</feature>
<keyword evidence="7" id="KW-1185">Reference proteome</keyword>
<feature type="repeat" description="ANK" evidence="3">
    <location>
        <begin position="1062"/>
        <end position="1103"/>
    </location>
</feature>
<evidence type="ECO:0000259" key="5">
    <source>
        <dbReference type="PROSITE" id="PS50188"/>
    </source>
</evidence>
<dbReference type="PANTHER" id="PTHR24123:SF134">
    <property type="entry name" value="PFS DOMAIN-CONTAINING PROTEIN"/>
    <property type="match status" value="1"/>
</dbReference>
<dbReference type="PROSITE" id="PS50297">
    <property type="entry name" value="ANK_REP_REGION"/>
    <property type="match status" value="3"/>
</dbReference>
<dbReference type="Gene3D" id="3.40.50.300">
    <property type="entry name" value="P-loop containing nucleotide triphosphate hydrolases"/>
    <property type="match status" value="1"/>
</dbReference>
<dbReference type="Pfam" id="PF12796">
    <property type="entry name" value="Ank_2"/>
    <property type="match status" value="2"/>
</dbReference>
<dbReference type="Proteomes" id="UP001370758">
    <property type="component" value="Unassembled WGS sequence"/>
</dbReference>
<feature type="compositionally biased region" description="Acidic residues" evidence="4">
    <location>
        <begin position="300"/>
        <end position="310"/>
    </location>
</feature>
<name>A0AAV9WAK3_9PEZI</name>
<feature type="compositionally biased region" description="Basic and acidic residues" evidence="4">
    <location>
        <begin position="724"/>
        <end position="740"/>
    </location>
</feature>
<feature type="repeat" description="ANK" evidence="3">
    <location>
        <begin position="1029"/>
        <end position="1061"/>
    </location>
</feature>
<proteinExistence type="predicted"/>
<dbReference type="SUPFAM" id="SSF140860">
    <property type="entry name" value="Pseudo ankyrin repeat-like"/>
    <property type="match status" value="1"/>
</dbReference>
<feature type="region of interest" description="Disordered" evidence="4">
    <location>
        <begin position="468"/>
        <end position="520"/>
    </location>
</feature>
<dbReference type="InterPro" id="IPR027417">
    <property type="entry name" value="P-loop_NTPase"/>
</dbReference>
<feature type="region of interest" description="Disordered" evidence="4">
    <location>
        <begin position="300"/>
        <end position="325"/>
    </location>
</feature>
<dbReference type="PROSITE" id="PS50188">
    <property type="entry name" value="B302_SPRY"/>
    <property type="match status" value="1"/>
</dbReference>
<accession>A0AAV9WAK3</accession>
<reference evidence="6 7" key="1">
    <citation type="submission" date="2023-08" db="EMBL/GenBank/DDBJ databases">
        <authorList>
            <person name="Palmer J.M."/>
        </authorList>
    </citation>
    <scope>NUCLEOTIDE SEQUENCE [LARGE SCALE GENOMIC DNA]</scope>
    <source>
        <strain evidence="6 7">TWF481</strain>
    </source>
</reference>
<dbReference type="Gene3D" id="2.60.120.920">
    <property type="match status" value="1"/>
</dbReference>
<dbReference type="InterPro" id="IPR043136">
    <property type="entry name" value="B30.2/SPRY_sf"/>
</dbReference>
<protein>
    <recommendedName>
        <fullName evidence="5">B30.2/SPRY domain-containing protein</fullName>
    </recommendedName>
</protein>
<sequence length="1540" mass="175690">MDSVEDLRKSLQQDRDELRTIMFPALDDISEKLNDISAVKTNVEIARLREELHVRRAEYLRPTETHVQQFNAIFDTVSKYADHICQWLFSDLHYQIWELHDGDIEQKEILHSKLLDTRSELDKTVQLKVPNLFYLQARPGFGKSVTMASVVRRISLDPGAVVAYFFFKQGDDTTQRASRALSSLASQLFDDKNARTMEEVLKLTSVLDQMKKKVPGPKRDEEEPAPRALNSTSFTSEMLKETIRAIGSAFERRIYLVLDGLDECIDYEYEDLVPYLLELSGLDNFRVIISSRESEELEDLFTDADEDNGTDDASSPDTTEKPPPDCILTQKATILNITQERNSTDMETFLRKSLQHIMSHRTTGSTNVKSEKDASKVAKIIKRKANGMFTYAALVIASLEQPSQLTLFQKLKNLPEGMDELYRQRFEDLSHEEQKLVLVALKFVVWGFGGITTVEIAEHFKKVYNDLPEKGDTQSLQDEDDSESEEELEDEGSPVSREGGSLATADETPGGAEEELKEYDAMDDPEIAETVYHLTRCGRDFFKFSNNQRDIDVVHKTVRDWVQNEAERMAKWYEKSETSRPQITVNEKGELHVSLPIPPGLITGARGVSVELQTERDAQLEITTEILNALCNEKFIERYLGFGCDVAEEDARLREDAQSEGEEPKVEESKPEEPKSEEELKPEELKLEELKLEEPKLELEELKREGKPETEEKTPLSKEGQSTTEDKKPTTNENQQRDEVDGPDAELRPNLNSRRAFSFAAYEIEEREFRYEPVFLLDHLRRVEELWPKDERKGPKWDTLWRKLRQFLEGKAFPHWLSQYFQFWENYAPDVAYAQISEFPAIHIFAIEGLVMVLEFLIVEMKVDPNTIDKKGRTALNFSFGQVECMKCLLRHGLKIDQKYQGKSYWELIISDIWLDGWLHGNIPPRPEMAEVCKIFIELGADINEPIPMLGPTDHSDALHCAVASKSVELFETLMAHPDVKVNSKDRHDMTPLNWMNFSPNSNYPLEISKLMTKKLLEAGADPNNQDTNSGGPLLFAVGLQDKDVVELLLKHGADVNDDNNQGLTALHFAASSANKADRGLETSESILRLLLSYGADVERKATDGETPLHRAAWIGYEKCFMILFQEYQKKKGPDKSFLLESYGEENWTYFRNSARNKKEGIKIMKFLIQDWTPEQLQSMLENSNSKKETALHLAAFDGNFEMVKYLLELGADAMRKSDFGTVLDRAIWGWAKSKAEMAEYSEKTLKRQKDLEDVIFFLIEKFPHLCEGGGSNLRWAIKRYDENLINKLVENGADIEWADEGNWTAYEYAYAERRITEMQNLPGFKTWKENPGRKLRDTEVPSRMAIKETPNIFTLSEDGLEFDTIEGFVDAYGFSYGKTQKAIQIRADCPTAAHRPIFYFETTIQDLQGANSGLSIGFMAGGCNMRAPPGAGSAEGETYGLWGHGHLQATRNARFEFHNVVTTAYITRLGMMSYGKGDTVGCGYSVEEGKIFYTLNGDYLGTAFEDVRGRLYPAFGSYNKCKGRFNFGAQPFLFEDLRE</sequence>
<dbReference type="InterPro" id="IPR036770">
    <property type="entry name" value="Ankyrin_rpt-contain_sf"/>
</dbReference>
<feature type="repeat" description="ANK" evidence="3">
    <location>
        <begin position="1187"/>
        <end position="1219"/>
    </location>
</feature>
<dbReference type="Pfam" id="PF24883">
    <property type="entry name" value="NPHP3_N"/>
    <property type="match status" value="1"/>
</dbReference>
<dbReference type="SMART" id="SM00449">
    <property type="entry name" value="SPRY"/>
    <property type="match status" value="1"/>
</dbReference>
<dbReference type="PANTHER" id="PTHR24123">
    <property type="entry name" value="ANKYRIN REPEAT-CONTAINING"/>
    <property type="match status" value="1"/>
</dbReference>
<dbReference type="InterPro" id="IPR044736">
    <property type="entry name" value="Gid1/RanBPM/SPLA_SPRY"/>
</dbReference>
<dbReference type="InterPro" id="IPR002110">
    <property type="entry name" value="Ankyrin_rpt"/>
</dbReference>
<dbReference type="InterPro" id="IPR056884">
    <property type="entry name" value="NPHP3-like_N"/>
</dbReference>
<dbReference type="InterPro" id="IPR003877">
    <property type="entry name" value="SPRY_dom"/>
</dbReference>
<dbReference type="SUPFAM" id="SSF52540">
    <property type="entry name" value="P-loop containing nucleoside triphosphate hydrolases"/>
    <property type="match status" value="1"/>
</dbReference>
<evidence type="ECO:0000256" key="1">
    <source>
        <dbReference type="ARBA" id="ARBA00022737"/>
    </source>
</evidence>
<dbReference type="SUPFAM" id="SSF49899">
    <property type="entry name" value="Concanavalin A-like lectins/glucanases"/>
    <property type="match status" value="1"/>
</dbReference>
<dbReference type="Pfam" id="PF00622">
    <property type="entry name" value="SPRY"/>
    <property type="match status" value="1"/>
</dbReference>
<dbReference type="EMBL" id="JAVHJL010000004">
    <property type="protein sequence ID" value="KAK6504561.1"/>
    <property type="molecule type" value="Genomic_DNA"/>
</dbReference>
<dbReference type="PROSITE" id="PS50088">
    <property type="entry name" value="ANK_REPEAT"/>
    <property type="match status" value="4"/>
</dbReference>
<dbReference type="Gene3D" id="1.25.40.20">
    <property type="entry name" value="Ankyrin repeat-containing domain"/>
    <property type="match status" value="3"/>
</dbReference>
<feature type="compositionally biased region" description="Acidic residues" evidence="4">
    <location>
        <begin position="477"/>
        <end position="492"/>
    </location>
</feature>
<dbReference type="CDD" id="cd12885">
    <property type="entry name" value="SPRY_RanBP_like"/>
    <property type="match status" value="1"/>
</dbReference>
<evidence type="ECO:0000256" key="3">
    <source>
        <dbReference type="PROSITE-ProRule" id="PRU00023"/>
    </source>
</evidence>
<feature type="domain" description="B30.2/SPRY" evidence="5">
    <location>
        <begin position="1323"/>
        <end position="1533"/>
    </location>
</feature>
<dbReference type="InterPro" id="IPR051165">
    <property type="entry name" value="Multifunctional_ANK_Repeat"/>
</dbReference>
<evidence type="ECO:0000256" key="4">
    <source>
        <dbReference type="SAM" id="MobiDB-lite"/>
    </source>
</evidence>
<organism evidence="6 7">
    <name type="scientific">Arthrobotrys musiformis</name>
    <dbReference type="NCBI Taxonomy" id="47236"/>
    <lineage>
        <taxon>Eukaryota</taxon>
        <taxon>Fungi</taxon>
        <taxon>Dikarya</taxon>
        <taxon>Ascomycota</taxon>
        <taxon>Pezizomycotina</taxon>
        <taxon>Orbiliomycetes</taxon>
        <taxon>Orbiliales</taxon>
        <taxon>Orbiliaceae</taxon>
        <taxon>Arthrobotrys</taxon>
    </lineage>
</organism>
<evidence type="ECO:0000313" key="7">
    <source>
        <dbReference type="Proteomes" id="UP001370758"/>
    </source>
</evidence>
<keyword evidence="1" id="KW-0677">Repeat</keyword>
<dbReference type="InterPro" id="IPR013320">
    <property type="entry name" value="ConA-like_dom_sf"/>
</dbReference>